<evidence type="ECO:0000313" key="3">
    <source>
        <dbReference type="Proteomes" id="UP001151760"/>
    </source>
</evidence>
<evidence type="ECO:0000313" key="2">
    <source>
        <dbReference type="EMBL" id="GJT16607.1"/>
    </source>
</evidence>
<accession>A0ABQ5BRW5</accession>
<name>A0ABQ5BRW5_9ASTR</name>
<protein>
    <submittedName>
        <fullName evidence="2">Uncharacterized protein</fullName>
    </submittedName>
</protein>
<evidence type="ECO:0000256" key="1">
    <source>
        <dbReference type="SAM" id="MobiDB-lite"/>
    </source>
</evidence>
<proteinExistence type="predicted"/>
<keyword evidence="3" id="KW-1185">Reference proteome</keyword>
<dbReference type="EMBL" id="BQNB010013488">
    <property type="protein sequence ID" value="GJT16607.1"/>
    <property type="molecule type" value="Genomic_DNA"/>
</dbReference>
<feature type="region of interest" description="Disordered" evidence="1">
    <location>
        <begin position="113"/>
        <end position="149"/>
    </location>
</feature>
<gene>
    <name evidence="2" type="ORF">Tco_0875313</name>
</gene>
<sequence length="149" mass="16066">MSSTMTKQDKITRITRPVNCQHPQEQSEYPAAVAVSRPTILSIPKVKPTRPSVSCSWELSNSVPYDDTHSTDIVFISGTVPTPDFYPMGDECDQGGGCAPSKAGRTQYNLPAEGRDSEIGVDGDGVVHWPEVHTTSASGGRDMESNAVR</sequence>
<dbReference type="Proteomes" id="UP001151760">
    <property type="component" value="Unassembled WGS sequence"/>
</dbReference>
<reference evidence="2" key="2">
    <citation type="submission" date="2022-01" db="EMBL/GenBank/DDBJ databases">
        <authorList>
            <person name="Yamashiro T."/>
            <person name="Shiraishi A."/>
            <person name="Satake H."/>
            <person name="Nakayama K."/>
        </authorList>
    </citation>
    <scope>NUCLEOTIDE SEQUENCE</scope>
</reference>
<reference evidence="2" key="1">
    <citation type="journal article" date="2022" name="Int. J. Mol. Sci.">
        <title>Draft Genome of Tanacetum Coccineum: Genomic Comparison of Closely Related Tanacetum-Family Plants.</title>
        <authorList>
            <person name="Yamashiro T."/>
            <person name="Shiraishi A."/>
            <person name="Nakayama K."/>
            <person name="Satake H."/>
        </authorList>
    </citation>
    <scope>NUCLEOTIDE SEQUENCE</scope>
</reference>
<comment type="caution">
    <text evidence="2">The sequence shown here is derived from an EMBL/GenBank/DDBJ whole genome shotgun (WGS) entry which is preliminary data.</text>
</comment>
<organism evidence="2 3">
    <name type="scientific">Tanacetum coccineum</name>
    <dbReference type="NCBI Taxonomy" id="301880"/>
    <lineage>
        <taxon>Eukaryota</taxon>
        <taxon>Viridiplantae</taxon>
        <taxon>Streptophyta</taxon>
        <taxon>Embryophyta</taxon>
        <taxon>Tracheophyta</taxon>
        <taxon>Spermatophyta</taxon>
        <taxon>Magnoliopsida</taxon>
        <taxon>eudicotyledons</taxon>
        <taxon>Gunneridae</taxon>
        <taxon>Pentapetalae</taxon>
        <taxon>asterids</taxon>
        <taxon>campanulids</taxon>
        <taxon>Asterales</taxon>
        <taxon>Asteraceae</taxon>
        <taxon>Asteroideae</taxon>
        <taxon>Anthemideae</taxon>
        <taxon>Anthemidinae</taxon>
        <taxon>Tanacetum</taxon>
    </lineage>
</organism>